<accession>C5LY91</accession>
<proteinExistence type="predicted"/>
<dbReference type="Proteomes" id="UP000007800">
    <property type="component" value="Unassembled WGS sequence"/>
</dbReference>
<dbReference type="InParanoid" id="C5LY91"/>
<dbReference type="EMBL" id="GG686772">
    <property type="protein sequence ID" value="EEQ98421.1"/>
    <property type="molecule type" value="Genomic_DNA"/>
</dbReference>
<dbReference type="RefSeq" id="XP_002765704.1">
    <property type="nucleotide sequence ID" value="XM_002765658.1"/>
</dbReference>
<gene>
    <name evidence="1" type="ORF">Pmar_PMAR013771</name>
</gene>
<name>C5LY91_PERM5</name>
<protein>
    <submittedName>
        <fullName evidence="1">Uncharacterized protein</fullName>
    </submittedName>
</protein>
<dbReference type="GeneID" id="9040888"/>
<keyword evidence="2" id="KW-1185">Reference proteome</keyword>
<sequence>MDADKKLLRSTRYEAPNIKLRLDASHFMRCFELGITHVQYVLYSRFALDRRSDCSAAAFASMENSEVQDSYLEAATSVTLSYLRDWTGSSLVHALKTQKLHNLSRVDGELALERDQ</sequence>
<reference evidence="1 2" key="1">
    <citation type="submission" date="2008-07" db="EMBL/GenBank/DDBJ databases">
        <authorList>
            <person name="El-Sayed N."/>
            <person name="Caler E."/>
            <person name="Inman J."/>
            <person name="Amedeo P."/>
            <person name="Hass B."/>
            <person name="Wortman J."/>
        </authorList>
    </citation>
    <scope>NUCLEOTIDE SEQUENCE [LARGE SCALE GENOMIC DNA]</scope>
    <source>
        <strain evidence="2">ATCC 50983 / TXsc</strain>
    </source>
</reference>
<evidence type="ECO:0000313" key="1">
    <source>
        <dbReference type="EMBL" id="EEQ98421.1"/>
    </source>
</evidence>
<evidence type="ECO:0000313" key="2">
    <source>
        <dbReference type="Proteomes" id="UP000007800"/>
    </source>
</evidence>
<organism evidence="2">
    <name type="scientific">Perkinsus marinus (strain ATCC 50983 / TXsc)</name>
    <dbReference type="NCBI Taxonomy" id="423536"/>
    <lineage>
        <taxon>Eukaryota</taxon>
        <taxon>Sar</taxon>
        <taxon>Alveolata</taxon>
        <taxon>Perkinsozoa</taxon>
        <taxon>Perkinsea</taxon>
        <taxon>Perkinsida</taxon>
        <taxon>Perkinsidae</taxon>
        <taxon>Perkinsus</taxon>
    </lineage>
</organism>
<dbReference type="AlphaFoldDB" id="C5LY91"/>